<dbReference type="EMBL" id="LR862146">
    <property type="protein sequence ID" value="CAD1827128.1"/>
    <property type="molecule type" value="Genomic_DNA"/>
</dbReference>
<dbReference type="GO" id="GO:0051307">
    <property type="term" value="P:meiotic chromosome separation"/>
    <property type="evidence" value="ECO:0007669"/>
    <property type="project" value="TreeGrafter"/>
</dbReference>
<evidence type="ECO:0000259" key="3">
    <source>
        <dbReference type="Pfam" id="PF25113"/>
    </source>
</evidence>
<sequence>MESAASSLLETLEGPTTAAFTTAKSAAAAAAATAKPKPSSKKKRAEADPRSIRPLAKQFLPFSAALFSSSPRSSAETLALPREMAAAMIVQMLGVHRPVPRGKPYSVHLQRGQFVCCLEGQGRYAEAEEEALSLLESLRSALIPAASAPRSQKGRSADARCLLPDPKLAGCDDPEVTILAIQIIISLANCSSKNKTKNGAAFERILALVEQVQPWLPFLDSESLKKYHWLLVNALYRCSNFLVVECMSFDTDLVQRFCMFMLRECAKPSSIDRFPIIARKISSSIDLHWEGRSCLMFDILNLALESIKCGCKVCVSKSVNELLDFVLYSADSLCAANMDALTGFSELFYEKGGDFFEVSPPIASILILYATALYFVSNNIQVKQAGDNFELSSEGTTTTTLPDNVENLQKLTDSLGSLARYFHIASDRTDIAFGDPLEAQNESTMLLKSNIHTECKYLHGSASFISYLDALEFLCKILYQYANTAWKYLSEKKMICHFVKIDHVLNALHLFCDSMILAFRSIKTSEKDKERLQERRGILLEVAISVFRISFLTTGNYQKSLSSINYAISSEWIKPQELRFLISALNNIGLRCTILGISNSIVMKFSLYLYATLRHLRYLVPIVLQLCCQAIWANVNLVCRRYSDKLRGFNVDGISKDSVKDVINDAFTRIATIVDTLHRCGATDTNETVVKSLFQLSATEGIFENLNGSLVLVKQWVKIMCKDFEGVDMVDNAEVLYSSLLRYCPKCPKKIAGKILEQELLAYDMMEVRNPVLCKQMKLKVVDILLNVMYVSRDCYLGRSRVLVRKAKVLRACGIESINGSLKCLSEAICLLKDISLDSSGGNATVHHQLAIAYCLHAQCAQEANLDCKVILQDVQAALNLWLSVDIQDFCCIDGNFEMTAENMTPLLCSIADLLAMKGCLEFQFDICKLLIMIWNRADIALERFFALLWNDRRLNHSFCTIPMDGQFILNMSKHFGVNASSVDYWISCVKGNQASLCMFHQKVSLTDSVFPELSDHGFQTSFAHKVSADEVKRVASSLVSAVPLSSQSTFLAGYLYYDLAERLLLKGRYFEALCLSREALQLRKRLLKRKFIYYFRRGSSSSSSSSNHNSLSGNIEDSFLTPWAVLRCYLESILQVGIIHESTGDAAEAEILFRTGKELSHQQSLPTFGIAFSSLLGQLYRKKHLWELAESELSNAKKLLAEYDTIISCKNCKLTLEVAIHIQTGDLSRNLFEKGIKSVSGLSNAISMYRSALEKISNAELQRPCNFWDTSELNTLLVSTDHAVEAKGGARQCGTAPSFIKEVRSCICSICLSLHQRSSVDRPRCLQAEYNKQSFSNPGAGESLVNSKAKKMSRNASKGKSKAVAEAKTIRTRSRKLLEHKKHENVAGEVDCNYDTTVSHDLCADSLSAKCLEKKLNTSRLEDECNRDDECDKVGCWSCFLIKALNAGPLETILFLKWECHRRRILLKLLLKIARSLGAHGGKHGAHEVHDVYWQSISLLFYRSISCNYSELMGPRLIELIAGENLGDTLSIEHAEILYNMSLFSLKGCLSEQPTRGACCCLSNIQMSDVVPWLLRAFIISQQFPSLLQKVLNAFYTFYSVQIVLVQVCRLLASIYLLSTLDYSTSLPLYSEKSLSLNHWAAYFHQASLGTFLHHHYFSSSRGVFNNKATEDCPRNIMADTDSRTFKFVRCSVEKLEHLEEHITDFFRSLPKVPIICISMLGDDYVNLLGETLLLPSFFPAWLLLSRLDSTSQPINMLLPVDTISEELQIEDAISGKEFINTSMVSVKSWKCPWSYTVLDYVAPSFKQLLEENFVSLSSTALSPTDGQLDLVKWWSQRTKLNNCLDKLLK</sequence>
<dbReference type="InterPro" id="IPR056933">
    <property type="entry name" value="TPR_ESP1"/>
</dbReference>
<dbReference type="Gene3D" id="1.25.40.10">
    <property type="entry name" value="Tetratricopeptide repeat domain"/>
    <property type="match status" value="1"/>
</dbReference>
<feature type="compositionally biased region" description="Basic residues" evidence="1">
    <location>
        <begin position="1349"/>
        <end position="1362"/>
    </location>
</feature>
<feature type="region of interest" description="Disordered" evidence="1">
    <location>
        <begin position="1340"/>
        <end position="1363"/>
    </location>
</feature>
<dbReference type="Pfam" id="PF25113">
    <property type="entry name" value="TPR_ESP1_2nd"/>
    <property type="match status" value="1"/>
</dbReference>
<dbReference type="PANTHER" id="PTHR12792">
    <property type="entry name" value="EXTRA SPINDLE POLES 1-RELATED"/>
    <property type="match status" value="1"/>
</dbReference>
<dbReference type="InterPro" id="IPR056932">
    <property type="entry name" value="TPR_ESP1_2nd"/>
</dbReference>
<evidence type="ECO:0000256" key="1">
    <source>
        <dbReference type="SAM" id="MobiDB-lite"/>
    </source>
</evidence>
<dbReference type="GO" id="GO:0006508">
    <property type="term" value="P:proteolysis"/>
    <property type="evidence" value="ECO:0007669"/>
    <property type="project" value="InterPro"/>
</dbReference>
<evidence type="ECO:0008006" key="5">
    <source>
        <dbReference type="Google" id="ProtNLM"/>
    </source>
</evidence>
<accession>A0A6V7P908</accession>
<dbReference type="Pfam" id="PF25110">
    <property type="entry name" value="TPR_ESP1"/>
    <property type="match status" value="1"/>
</dbReference>
<evidence type="ECO:0000259" key="2">
    <source>
        <dbReference type="Pfam" id="PF25110"/>
    </source>
</evidence>
<dbReference type="PANTHER" id="PTHR12792:SF0">
    <property type="entry name" value="SEPARIN"/>
    <property type="match status" value="1"/>
</dbReference>
<protein>
    <recommendedName>
        <fullName evidence="5">Separase</fullName>
    </recommendedName>
</protein>
<gene>
    <name evidence="4" type="ORF">CB5_LOCUS10339</name>
</gene>
<reference evidence="4" key="1">
    <citation type="submission" date="2020-07" db="EMBL/GenBank/DDBJ databases">
        <authorList>
            <person name="Lin J."/>
        </authorList>
    </citation>
    <scope>NUCLEOTIDE SEQUENCE</scope>
</reference>
<dbReference type="GO" id="GO:0005634">
    <property type="term" value="C:nucleus"/>
    <property type="evidence" value="ECO:0007669"/>
    <property type="project" value="InterPro"/>
</dbReference>
<dbReference type="GO" id="GO:0005737">
    <property type="term" value="C:cytoplasm"/>
    <property type="evidence" value="ECO:0007669"/>
    <property type="project" value="TreeGrafter"/>
</dbReference>
<feature type="region of interest" description="Disordered" evidence="1">
    <location>
        <begin position="29"/>
        <end position="50"/>
    </location>
</feature>
<name>A0A6V7P908_ANACO</name>
<dbReference type="GO" id="GO:0004197">
    <property type="term" value="F:cysteine-type endopeptidase activity"/>
    <property type="evidence" value="ECO:0007669"/>
    <property type="project" value="InterPro"/>
</dbReference>
<feature type="domain" description="Separase-like TPR repeats region" evidence="2">
    <location>
        <begin position="40"/>
        <end position="285"/>
    </location>
</feature>
<dbReference type="InterPro" id="IPR011990">
    <property type="entry name" value="TPR-like_helical_dom_sf"/>
</dbReference>
<dbReference type="GO" id="GO:0072686">
    <property type="term" value="C:mitotic spindle"/>
    <property type="evidence" value="ECO:0007669"/>
    <property type="project" value="TreeGrafter"/>
</dbReference>
<organism evidence="4">
    <name type="scientific">Ananas comosus var. bracteatus</name>
    <name type="common">red pineapple</name>
    <dbReference type="NCBI Taxonomy" id="296719"/>
    <lineage>
        <taxon>Eukaryota</taxon>
        <taxon>Viridiplantae</taxon>
        <taxon>Streptophyta</taxon>
        <taxon>Embryophyta</taxon>
        <taxon>Tracheophyta</taxon>
        <taxon>Spermatophyta</taxon>
        <taxon>Magnoliopsida</taxon>
        <taxon>Liliopsida</taxon>
        <taxon>Poales</taxon>
        <taxon>Bromeliaceae</taxon>
        <taxon>Bromelioideae</taxon>
        <taxon>Ananas</taxon>
    </lineage>
</organism>
<proteinExistence type="predicted"/>
<dbReference type="SUPFAM" id="SSF48452">
    <property type="entry name" value="TPR-like"/>
    <property type="match status" value="1"/>
</dbReference>
<evidence type="ECO:0000313" key="4">
    <source>
        <dbReference type="EMBL" id="CAD1827128.1"/>
    </source>
</evidence>
<feature type="domain" description="Separase-like second TPR repeats region" evidence="3">
    <location>
        <begin position="295"/>
        <end position="484"/>
    </location>
</feature>
<dbReference type="InterPro" id="IPR005314">
    <property type="entry name" value="Peptidase_C50"/>
</dbReference>